<evidence type="ECO:0000313" key="3">
    <source>
        <dbReference type="Proteomes" id="UP000006050"/>
    </source>
</evidence>
<dbReference type="STRING" id="866536.Belba_0590"/>
<dbReference type="AlphaFoldDB" id="I3Z1X9"/>
<dbReference type="HOGENOM" id="CLU_1792686_0_0_10"/>
<feature type="transmembrane region" description="Helical" evidence="1">
    <location>
        <begin position="116"/>
        <end position="133"/>
    </location>
</feature>
<feature type="transmembrane region" description="Helical" evidence="1">
    <location>
        <begin position="12"/>
        <end position="35"/>
    </location>
</feature>
<keyword evidence="1" id="KW-1133">Transmembrane helix</keyword>
<sequence>MLNIDFSKISTEVWLTILLLLFATVIPGFLFFFIYDQYLFLNLDTTKLIFLSFAITSPLWVINSLIYLVLETKLHDEVPTDLLKICSMAGSTFAIFIIYCVIILNIFFDFSILENLYLVLFLQLLVFVFIWAIEHKQFKKASTD</sequence>
<feature type="transmembrane region" description="Helical" evidence="1">
    <location>
        <begin position="47"/>
        <end position="70"/>
    </location>
</feature>
<dbReference type="EMBL" id="CP003281">
    <property type="protein sequence ID" value="AFL83247.1"/>
    <property type="molecule type" value="Genomic_DNA"/>
</dbReference>
<keyword evidence="1" id="KW-0472">Membrane</keyword>
<feature type="transmembrane region" description="Helical" evidence="1">
    <location>
        <begin position="82"/>
        <end position="104"/>
    </location>
</feature>
<keyword evidence="3" id="KW-1185">Reference proteome</keyword>
<evidence type="ECO:0000256" key="1">
    <source>
        <dbReference type="SAM" id="Phobius"/>
    </source>
</evidence>
<dbReference type="KEGG" id="bbd:Belba_0590"/>
<accession>I3Z1X9</accession>
<gene>
    <name evidence="2" type="ordered locus">Belba_0590</name>
</gene>
<dbReference type="Proteomes" id="UP000006050">
    <property type="component" value="Chromosome"/>
</dbReference>
<protein>
    <submittedName>
        <fullName evidence="2">Uncharacterized protein</fullName>
    </submittedName>
</protein>
<proteinExistence type="predicted"/>
<evidence type="ECO:0000313" key="2">
    <source>
        <dbReference type="EMBL" id="AFL83247.1"/>
    </source>
</evidence>
<reference evidence="3" key="1">
    <citation type="submission" date="2012-06" db="EMBL/GenBank/DDBJ databases">
        <title>The complete genome of Belliella baltica DSM 15883.</title>
        <authorList>
            <person name="Lucas S."/>
            <person name="Copeland A."/>
            <person name="Lapidus A."/>
            <person name="Goodwin L."/>
            <person name="Pitluck S."/>
            <person name="Peters L."/>
            <person name="Mikhailova N."/>
            <person name="Davenport K."/>
            <person name="Kyrpides N."/>
            <person name="Mavromatis K."/>
            <person name="Pagani I."/>
            <person name="Ivanova N."/>
            <person name="Ovchinnikova G."/>
            <person name="Zeytun A."/>
            <person name="Detter J.C."/>
            <person name="Han C."/>
            <person name="Land M."/>
            <person name="Hauser L."/>
            <person name="Markowitz V."/>
            <person name="Cheng J.-F."/>
            <person name="Hugenholtz P."/>
            <person name="Woyke T."/>
            <person name="Wu D."/>
            <person name="Tindall B."/>
            <person name="Pomrenke H."/>
            <person name="Brambilla E."/>
            <person name="Klenk H.-P."/>
            <person name="Eisen J.A."/>
        </authorList>
    </citation>
    <scope>NUCLEOTIDE SEQUENCE [LARGE SCALE GENOMIC DNA]</scope>
    <source>
        <strain evidence="3">DSM 15883 / CIP 108006 / LMG 21964 / BA134</strain>
    </source>
</reference>
<name>I3Z1X9_BELBD</name>
<keyword evidence="1" id="KW-0812">Transmembrane</keyword>
<organism evidence="2 3">
    <name type="scientific">Belliella baltica (strain DSM 15883 / CIP 108006 / LMG 21964 / BA134)</name>
    <dbReference type="NCBI Taxonomy" id="866536"/>
    <lineage>
        <taxon>Bacteria</taxon>
        <taxon>Pseudomonadati</taxon>
        <taxon>Bacteroidota</taxon>
        <taxon>Cytophagia</taxon>
        <taxon>Cytophagales</taxon>
        <taxon>Cyclobacteriaceae</taxon>
        <taxon>Belliella</taxon>
    </lineage>
</organism>